<dbReference type="InterPro" id="IPR038765">
    <property type="entry name" value="Papain-like_cys_pep_sf"/>
</dbReference>
<dbReference type="GO" id="GO:0005829">
    <property type="term" value="C:cytosol"/>
    <property type="evidence" value="ECO:0007669"/>
    <property type="project" value="TreeGrafter"/>
</dbReference>
<feature type="region of interest" description="Disordered" evidence="8">
    <location>
        <begin position="673"/>
        <end position="743"/>
    </location>
</feature>
<dbReference type="PROSITE" id="PS50235">
    <property type="entry name" value="USP_3"/>
    <property type="match status" value="1"/>
</dbReference>
<comment type="similarity">
    <text evidence="2">Belongs to the peptidase C19 family.</text>
</comment>
<evidence type="ECO:0000313" key="10">
    <source>
        <dbReference type="EMBL" id="SUZ13427.1"/>
    </source>
</evidence>
<evidence type="ECO:0000256" key="5">
    <source>
        <dbReference type="ARBA" id="ARBA00022786"/>
    </source>
</evidence>
<evidence type="ECO:0000256" key="6">
    <source>
        <dbReference type="ARBA" id="ARBA00022801"/>
    </source>
</evidence>
<evidence type="ECO:0000259" key="9">
    <source>
        <dbReference type="PROSITE" id="PS50235"/>
    </source>
</evidence>
<name>A0A381LIE7_BLUGR</name>
<proteinExistence type="inferred from homology"/>
<dbReference type="Pfam" id="PF00443">
    <property type="entry name" value="UCH"/>
    <property type="match status" value="1"/>
</dbReference>
<dbReference type="GO" id="GO:0005634">
    <property type="term" value="C:nucleus"/>
    <property type="evidence" value="ECO:0007669"/>
    <property type="project" value="UniProtKB-SubCell"/>
</dbReference>
<dbReference type="InterPro" id="IPR001394">
    <property type="entry name" value="Peptidase_C19_UCH"/>
</dbReference>
<gene>
    <name evidence="10" type="ORF">BGT96224V2_LOCUS6628</name>
</gene>
<dbReference type="InterPro" id="IPR028889">
    <property type="entry name" value="USP"/>
</dbReference>
<dbReference type="AlphaFoldDB" id="A0A381LIE7"/>
<keyword evidence="5" id="KW-0833">Ubl conjugation pathway</keyword>
<feature type="compositionally biased region" description="Polar residues" evidence="8">
    <location>
        <begin position="630"/>
        <end position="645"/>
    </location>
</feature>
<feature type="region of interest" description="Disordered" evidence="8">
    <location>
        <begin position="301"/>
        <end position="334"/>
    </location>
</feature>
<reference evidence="10" key="1">
    <citation type="submission" date="2018-07" db="EMBL/GenBank/DDBJ databases">
        <authorList>
            <person name="Quirk P.G."/>
            <person name="Krulwich T.A."/>
        </authorList>
    </citation>
    <scope>NUCLEOTIDE SEQUENCE</scope>
    <source>
        <strain evidence="10">96224</strain>
    </source>
</reference>
<dbReference type="SUPFAM" id="SSF54001">
    <property type="entry name" value="Cysteine proteinases"/>
    <property type="match status" value="1"/>
</dbReference>
<accession>A0A381LIE7</accession>
<feature type="domain" description="USP" evidence="9">
    <location>
        <begin position="102"/>
        <end position="510"/>
    </location>
</feature>
<evidence type="ECO:0000256" key="4">
    <source>
        <dbReference type="ARBA" id="ARBA00022670"/>
    </source>
</evidence>
<dbReference type="InterPro" id="IPR050164">
    <property type="entry name" value="Peptidase_C19"/>
</dbReference>
<evidence type="ECO:0000256" key="8">
    <source>
        <dbReference type="SAM" id="MobiDB-lite"/>
    </source>
</evidence>
<dbReference type="OrthoDB" id="6287070at2759"/>
<dbReference type="EC" id="3.4.19.12" evidence="3"/>
<feature type="compositionally biased region" description="Basic residues" evidence="8">
    <location>
        <begin position="700"/>
        <end position="711"/>
    </location>
</feature>
<keyword evidence="6" id="KW-0378">Hydrolase</keyword>
<dbReference type="PANTHER" id="PTHR24006:SF722">
    <property type="entry name" value="UBIQUITIN CARBOXYL-TERMINAL HYDROLASE 48"/>
    <property type="match status" value="1"/>
</dbReference>
<dbReference type="Gene3D" id="3.90.70.10">
    <property type="entry name" value="Cysteine proteinases"/>
    <property type="match status" value="1"/>
</dbReference>
<dbReference type="GO" id="GO:0004843">
    <property type="term" value="F:cysteine-type deubiquitinase activity"/>
    <property type="evidence" value="ECO:0007669"/>
    <property type="project" value="UniProtKB-EC"/>
</dbReference>
<feature type="region of interest" description="Disordered" evidence="8">
    <location>
        <begin position="626"/>
        <end position="645"/>
    </location>
</feature>
<evidence type="ECO:0000256" key="7">
    <source>
        <dbReference type="ARBA" id="ARBA00022807"/>
    </source>
</evidence>
<organism evidence="10">
    <name type="scientific">Blumeria graminis f. sp. tritici 96224</name>
    <dbReference type="NCBI Taxonomy" id="1268274"/>
    <lineage>
        <taxon>Eukaryota</taxon>
        <taxon>Fungi</taxon>
        <taxon>Dikarya</taxon>
        <taxon>Ascomycota</taxon>
        <taxon>Pezizomycotina</taxon>
        <taxon>Leotiomycetes</taxon>
        <taxon>Erysiphales</taxon>
        <taxon>Erysiphaceae</taxon>
        <taxon>Blumeria</taxon>
    </lineage>
</organism>
<feature type="compositionally biased region" description="Basic and acidic residues" evidence="8">
    <location>
        <begin position="727"/>
        <end position="743"/>
    </location>
</feature>
<dbReference type="GO" id="GO:0016579">
    <property type="term" value="P:protein deubiquitination"/>
    <property type="evidence" value="ECO:0007669"/>
    <property type="project" value="InterPro"/>
</dbReference>
<evidence type="ECO:0000256" key="3">
    <source>
        <dbReference type="ARBA" id="ARBA00012759"/>
    </source>
</evidence>
<comment type="catalytic activity">
    <reaction evidence="1">
        <text>Thiol-dependent hydrolysis of ester, thioester, amide, peptide and isopeptide bonds formed by the C-terminal Gly of ubiquitin (a 76-residue protein attached to proteins as an intracellular targeting signal).</text>
        <dbReference type="EC" id="3.4.19.12"/>
    </reaction>
</comment>
<keyword evidence="7" id="KW-0788">Thiol protease</keyword>
<dbReference type="GO" id="GO:0006508">
    <property type="term" value="P:proteolysis"/>
    <property type="evidence" value="ECO:0007669"/>
    <property type="project" value="UniProtKB-KW"/>
</dbReference>
<feature type="compositionally biased region" description="Basic and acidic residues" evidence="8">
    <location>
        <begin position="309"/>
        <end position="326"/>
    </location>
</feature>
<keyword evidence="4" id="KW-0645">Protease</keyword>
<sequence>MATDYCSTITLQIRPLSSDSLWYFFKNSSHKKQDQEHTNIVVEIKKKLVDAGYPALKDEEVNYALASDYADGDPERAYEMLVLFQESAEGLIHPCDPNITLVGAINRNNVTCYIDSVLFAMLGGLQSYDLIFCGEFEKDTQRILSRILLLYANMLRTGKLIHADLTKNLQEALVACGWEHNQTEQQDASEFYGFIAQTLNIPLLSMKSNIFHHATPDENHDHRIVEEQVLNVSIPDTDDGQTIPLERCLEGFLNNTVEITRTLPRTDLFQSTRLDHENEMLCRSESTPCVPLSRSQAESSMLNNLARSRTVEETNVRRGSASDEKNSTLQPAYQEGSTRKDVRILAWQFFNILPWHGKNSATGKSVDIEKTAPALAICLKRYGFKDGQPYRKSTPIDIPKVMLLPHLVDDDGLDNPDQLQNFKLVLMAVVCHRGQSLNEGHYTTLVRRAAPVADGDLNSARKLSDASRPPHYSEDQWYKFDDLVEPRVVQVNFEEAIISEMPYLLFYQVQPQFQSNFSSYEYANSDQEPPSYDSGVALTASTSYPSDGIKTGNASCVECTSPIDQETKCTENIHIRTNSLNPLNLATEERASNLAPPTLNLSTSSFTISLGDESTKARLSRAASKFAKNSCRSRPTSQSGESRISATISRLNLMRSKEQLTRSEAFKERYSLEEALGSSHPLTIPETAPNPGEDSSDNSKKKKKKRRSKSRGHIDRKERGSNPTCSLEEKGKLKEADRECKIM</sequence>
<protein>
    <recommendedName>
        <fullName evidence="3">ubiquitinyl hydrolase 1</fullName>
        <ecNumber evidence="3">3.4.19.12</ecNumber>
    </recommendedName>
</protein>
<dbReference type="EMBL" id="UIGY01000234">
    <property type="protein sequence ID" value="SUZ13427.1"/>
    <property type="molecule type" value="Genomic_DNA"/>
</dbReference>
<evidence type="ECO:0000256" key="1">
    <source>
        <dbReference type="ARBA" id="ARBA00000707"/>
    </source>
</evidence>
<evidence type="ECO:0000256" key="2">
    <source>
        <dbReference type="ARBA" id="ARBA00009085"/>
    </source>
</evidence>
<feature type="non-terminal residue" evidence="10">
    <location>
        <position position="743"/>
    </location>
</feature>
<dbReference type="PANTHER" id="PTHR24006">
    <property type="entry name" value="UBIQUITIN CARBOXYL-TERMINAL HYDROLASE"/>
    <property type="match status" value="1"/>
</dbReference>